<evidence type="ECO:0000313" key="1">
    <source>
        <dbReference type="EMBL" id="RHD71250.1"/>
    </source>
</evidence>
<evidence type="ECO:0000313" key="2">
    <source>
        <dbReference type="Proteomes" id="UP000283429"/>
    </source>
</evidence>
<accession>A0A414GQT0</accession>
<dbReference type="AlphaFoldDB" id="A0A414GQT0"/>
<dbReference type="Proteomes" id="UP000283429">
    <property type="component" value="Unassembled WGS sequence"/>
</dbReference>
<name>A0A414GQT0_PHOVU</name>
<reference evidence="1 2" key="1">
    <citation type="submission" date="2018-08" db="EMBL/GenBank/DDBJ databases">
        <title>A genome reference for cultivated species of the human gut microbiota.</title>
        <authorList>
            <person name="Zou Y."/>
            <person name="Xue W."/>
            <person name="Luo G."/>
        </authorList>
    </citation>
    <scope>NUCLEOTIDE SEQUENCE [LARGE SCALE GENOMIC DNA]</scope>
    <source>
        <strain evidence="1 2">AM30-40</strain>
    </source>
</reference>
<dbReference type="EMBL" id="QSJM01000098">
    <property type="protein sequence ID" value="RHD71250.1"/>
    <property type="molecule type" value="Genomic_DNA"/>
</dbReference>
<protein>
    <submittedName>
        <fullName evidence="1">Uncharacterized protein</fullName>
    </submittedName>
</protein>
<organism evidence="1 2">
    <name type="scientific">Phocaeicola vulgatus</name>
    <name type="common">Bacteroides vulgatus</name>
    <dbReference type="NCBI Taxonomy" id="821"/>
    <lineage>
        <taxon>Bacteria</taxon>
        <taxon>Pseudomonadati</taxon>
        <taxon>Bacteroidota</taxon>
        <taxon>Bacteroidia</taxon>
        <taxon>Bacteroidales</taxon>
        <taxon>Bacteroidaceae</taxon>
        <taxon>Phocaeicola</taxon>
    </lineage>
</organism>
<comment type="caution">
    <text evidence="1">The sequence shown here is derived from an EMBL/GenBank/DDBJ whole genome shotgun (WGS) entry which is preliminary data.</text>
</comment>
<gene>
    <name evidence="1" type="ORF">DW783_21505</name>
</gene>
<proteinExistence type="predicted"/>
<sequence length="68" mass="8116">MIKDSIIETFPMVAGQEPLRVTRKEWFKTNMIHFEQTNLMSYFYNDNIKVITPFINDFKTAIETLINK</sequence>